<sequence length="327" mass="37409">MTELIITNGDQAADLLTQAGIGDTVLPWRDVLHEGPVPDADDTIFATLRAQTLADGHVVTREKVQEDFKARLELLRNHQKYEKIELWFEHDLYDQLQILQILDMLSRFGRINNVTIVQSPAYLGMQTADRIGRLQELSLPVLDRMFAFASRTWKAYVSGGPEAINEIRRDGIPGFPFMAQALLRLLQELPGPDGLSRTERQVLYRLNRGVNRPGMLFAQVLNMEEAAFLGDWSFFRILSALQFCTRPALTGLPQEFQPRIFEDGAQRKEFITAQLHITEFGKSLLDGKADFISENALHRWWGGTELTTTDHWRWQDEGEVLRHHRAA</sequence>
<proteinExistence type="predicted"/>
<dbReference type="Pfam" id="PF08874">
    <property type="entry name" value="DUF1835"/>
    <property type="match status" value="1"/>
</dbReference>
<dbReference type="InterPro" id="IPR014973">
    <property type="entry name" value="DUF1835"/>
</dbReference>
<dbReference type="EMBL" id="FOVR01000004">
    <property type="protein sequence ID" value="SFO23348.1"/>
    <property type="molecule type" value="Genomic_DNA"/>
</dbReference>
<feature type="domain" description="DUF1835" evidence="1">
    <location>
        <begin position="6"/>
        <end position="108"/>
    </location>
</feature>
<evidence type="ECO:0000259" key="1">
    <source>
        <dbReference type="Pfam" id="PF08874"/>
    </source>
</evidence>
<keyword evidence="3" id="KW-1185">Reference proteome</keyword>
<dbReference type="RefSeq" id="WP_175528017.1">
    <property type="nucleotide sequence ID" value="NZ_FOVR01000004.1"/>
</dbReference>
<evidence type="ECO:0000313" key="3">
    <source>
        <dbReference type="Proteomes" id="UP000199236"/>
    </source>
</evidence>
<name>A0A1I5FHS2_9HYPH</name>
<dbReference type="AlphaFoldDB" id="A0A1I5FHS2"/>
<evidence type="ECO:0000313" key="2">
    <source>
        <dbReference type="EMBL" id="SFO23348.1"/>
    </source>
</evidence>
<protein>
    <recommendedName>
        <fullName evidence="1">DUF1835 domain-containing protein</fullName>
    </recommendedName>
</protein>
<organism evidence="2 3">
    <name type="scientific">Cohaesibacter marisflavi</name>
    <dbReference type="NCBI Taxonomy" id="655353"/>
    <lineage>
        <taxon>Bacteria</taxon>
        <taxon>Pseudomonadati</taxon>
        <taxon>Pseudomonadota</taxon>
        <taxon>Alphaproteobacteria</taxon>
        <taxon>Hyphomicrobiales</taxon>
        <taxon>Cohaesibacteraceae</taxon>
    </lineage>
</organism>
<gene>
    <name evidence="2" type="ORF">SAMN04488056_10448</name>
</gene>
<dbReference type="STRING" id="655353.SAMN04488056_10448"/>
<accession>A0A1I5FHS2</accession>
<dbReference type="Proteomes" id="UP000199236">
    <property type="component" value="Unassembled WGS sequence"/>
</dbReference>
<reference evidence="2 3" key="1">
    <citation type="submission" date="2016-10" db="EMBL/GenBank/DDBJ databases">
        <authorList>
            <person name="de Groot N.N."/>
        </authorList>
    </citation>
    <scope>NUCLEOTIDE SEQUENCE [LARGE SCALE GENOMIC DNA]</scope>
    <source>
        <strain evidence="2 3">CGMCC 1.9157</strain>
    </source>
</reference>